<protein>
    <submittedName>
        <fullName evidence="2">Uncharacterized protein</fullName>
    </submittedName>
</protein>
<feature type="compositionally biased region" description="Low complexity" evidence="1">
    <location>
        <begin position="41"/>
        <end position="68"/>
    </location>
</feature>
<comment type="caution">
    <text evidence="2">The sequence shown here is derived from an EMBL/GenBank/DDBJ whole genome shotgun (WGS) entry which is preliminary data.</text>
</comment>
<sequence length="194" mass="20328">MPGPFPAEIRAAPLPSPLLPLPPFLLPPASLFVFFPATLSGDSSTSSGSTRVSSAASTTARARASLSPSRERDPWWPPYASSPASTPPRPRRPAKVQLDLLGLHLLSAGSRSGRSCSPSPRPPPPPPRPRSPRPHSAPPSTPARPLRWCISLARPHSISSAMYSAVPSSTAVPPGTAQLAKSASIIRRAPAKQV</sequence>
<feature type="compositionally biased region" description="Low complexity" evidence="1">
    <location>
        <begin position="107"/>
        <end position="118"/>
    </location>
</feature>
<evidence type="ECO:0000313" key="3">
    <source>
        <dbReference type="Proteomes" id="UP000823388"/>
    </source>
</evidence>
<feature type="region of interest" description="Disordered" evidence="1">
    <location>
        <begin position="41"/>
        <end position="146"/>
    </location>
</feature>
<keyword evidence="3" id="KW-1185">Reference proteome</keyword>
<organism evidence="2 3">
    <name type="scientific">Panicum virgatum</name>
    <name type="common">Blackwell switchgrass</name>
    <dbReference type="NCBI Taxonomy" id="38727"/>
    <lineage>
        <taxon>Eukaryota</taxon>
        <taxon>Viridiplantae</taxon>
        <taxon>Streptophyta</taxon>
        <taxon>Embryophyta</taxon>
        <taxon>Tracheophyta</taxon>
        <taxon>Spermatophyta</taxon>
        <taxon>Magnoliopsida</taxon>
        <taxon>Liliopsida</taxon>
        <taxon>Poales</taxon>
        <taxon>Poaceae</taxon>
        <taxon>PACMAD clade</taxon>
        <taxon>Panicoideae</taxon>
        <taxon>Panicodae</taxon>
        <taxon>Paniceae</taxon>
        <taxon>Panicinae</taxon>
        <taxon>Panicum</taxon>
        <taxon>Panicum sect. Hiantes</taxon>
    </lineage>
</organism>
<gene>
    <name evidence="2" type="ORF">PVAP13_5NG341600</name>
</gene>
<name>A0A8T0RUZ3_PANVG</name>
<dbReference type="EMBL" id="CM029046">
    <property type="protein sequence ID" value="KAG2588526.1"/>
    <property type="molecule type" value="Genomic_DNA"/>
</dbReference>
<dbReference type="AlphaFoldDB" id="A0A8T0RUZ3"/>
<evidence type="ECO:0000313" key="2">
    <source>
        <dbReference type="EMBL" id="KAG2588526.1"/>
    </source>
</evidence>
<feature type="compositionally biased region" description="Pro residues" evidence="1">
    <location>
        <begin position="119"/>
        <end position="142"/>
    </location>
</feature>
<dbReference type="Proteomes" id="UP000823388">
    <property type="component" value="Chromosome 5N"/>
</dbReference>
<accession>A0A8T0RUZ3</accession>
<evidence type="ECO:0000256" key="1">
    <source>
        <dbReference type="SAM" id="MobiDB-lite"/>
    </source>
</evidence>
<proteinExistence type="predicted"/>
<reference evidence="2" key="1">
    <citation type="submission" date="2020-05" db="EMBL/GenBank/DDBJ databases">
        <title>WGS assembly of Panicum virgatum.</title>
        <authorList>
            <person name="Lovell J.T."/>
            <person name="Jenkins J."/>
            <person name="Shu S."/>
            <person name="Juenger T.E."/>
            <person name="Schmutz J."/>
        </authorList>
    </citation>
    <scope>NUCLEOTIDE SEQUENCE</scope>
    <source>
        <strain evidence="2">AP13</strain>
    </source>
</reference>